<dbReference type="GO" id="GO:0004803">
    <property type="term" value="F:transposase activity"/>
    <property type="evidence" value="ECO:0007669"/>
    <property type="project" value="InterPro"/>
</dbReference>
<evidence type="ECO:0000313" key="2">
    <source>
        <dbReference type="Proteomes" id="UP000003085"/>
    </source>
</evidence>
<reference evidence="2" key="1">
    <citation type="submission" date="2010-03" db="EMBL/GenBank/DDBJ databases">
        <title>Complete sequence of Mobiluncus curtisii ATCC 43063.</title>
        <authorList>
            <person name="Muzny D."/>
            <person name="Qin X."/>
            <person name="Deng J."/>
            <person name="Jiang H."/>
            <person name="Liu Y."/>
            <person name="Qu J."/>
            <person name="Song X.-Z."/>
            <person name="Zhang L."/>
            <person name="Thornton R."/>
            <person name="Coyle M."/>
            <person name="Francisco L."/>
            <person name="Jackson L."/>
            <person name="Javaid M."/>
            <person name="Korchina V."/>
            <person name="Kovar C."/>
            <person name="Mata R."/>
            <person name="Mathew T."/>
            <person name="Ngo R."/>
            <person name="Nguyen L."/>
            <person name="Nguyen N."/>
            <person name="Okwuonu G."/>
            <person name="Ongeri F."/>
            <person name="Pham C."/>
            <person name="Simmons D."/>
            <person name="Wilczek-Boney K."/>
            <person name="Hale W."/>
            <person name="Jakkamsetti A."/>
            <person name="Pham P."/>
            <person name="Ruth R."/>
            <person name="San Lucas F."/>
            <person name="Warren J."/>
            <person name="Zhang J."/>
            <person name="Zhao Z."/>
            <person name="Zhou C."/>
            <person name="Zhu D."/>
            <person name="Lee S."/>
            <person name="Bess C."/>
            <person name="Blankenburg K."/>
            <person name="Forbes L."/>
            <person name="Fu Q."/>
            <person name="Gubbala S."/>
            <person name="Hirani K."/>
            <person name="Jayaseelan J.C."/>
            <person name="Lara F."/>
            <person name="Munidasa M."/>
            <person name="Palculict T."/>
            <person name="Patil S."/>
            <person name="Pu L.-L."/>
            <person name="Saada N."/>
            <person name="Tang L."/>
            <person name="Weissenberger G."/>
            <person name="Zhu Y."/>
            <person name="Hemphill L."/>
            <person name="Shang Y."/>
            <person name="Youmans B."/>
            <person name="Ayvaz T."/>
            <person name="Ross M."/>
            <person name="Santibanez J."/>
            <person name="Aqrawi P."/>
            <person name="Gross S."/>
            <person name="Joshi V."/>
            <person name="Fowler G."/>
            <person name="Nazareth L."/>
            <person name="Reid J."/>
            <person name="Worley K."/>
            <person name="Petrosino J."/>
            <person name="Highlander S."/>
            <person name="Gibbs R."/>
            <person name="Gibbs R."/>
        </authorList>
    </citation>
    <scope>NUCLEOTIDE SEQUENCE [LARGE SCALE GENOMIC DNA]</scope>
    <source>
        <strain evidence="2">ATCC 19194</strain>
    </source>
</reference>
<dbReference type="PANTHER" id="PTHR33293:SF2">
    <property type="entry name" value="TRANSPOSASE"/>
    <property type="match status" value="1"/>
</dbReference>
<comment type="caution">
    <text evidence="1">The sequence shown here is derived from an EMBL/GenBank/DDBJ whole genome shotgun (WGS) entry which is preliminary data.</text>
</comment>
<dbReference type="InterPro" id="IPR005063">
    <property type="entry name" value="Transposase_27"/>
</dbReference>
<dbReference type="Proteomes" id="UP000003085">
    <property type="component" value="Unassembled WGS sequence"/>
</dbReference>
<dbReference type="AlphaFoldDB" id="D4XJY6"/>
<dbReference type="Pfam" id="PF03400">
    <property type="entry name" value="DDE_Tnp_IS1"/>
    <property type="match status" value="1"/>
</dbReference>
<sequence length="261" mass="29936">QPIYGIRSTTYPNYALNLAQLGALCISNLCATKPIKCPTCLSNNIKRNGIKVDGKQNHQCKDCKRQFIGDHALSYQGCNSGITGKILHLMVRGSGVRDIAEVELISIGKVLRTLSESIYQIQPKQSHYECLEVDELWTFVGNKQNKQWLIYAYHRESGEIIAYVWGKRDLATVQRLKARLKKLGVQYARIASDHWDSFITAFQCCKQVIGKFFTVGIEGNNCRIRHRIRRGFRRSCNFSKKLENHFKAFDLTFFYLNNGFV</sequence>
<protein>
    <submittedName>
        <fullName evidence="1">IS1 transposase</fullName>
    </submittedName>
</protein>
<dbReference type="PANTHER" id="PTHR33293">
    <property type="entry name" value="INSERTION ELEMENT IS1 1 PROTEIN INSB-RELATED"/>
    <property type="match status" value="1"/>
</dbReference>
<feature type="non-terminal residue" evidence="1">
    <location>
        <position position="1"/>
    </location>
</feature>
<proteinExistence type="predicted"/>
<accession>D4XJY6</accession>
<organism evidence="1 2">
    <name type="scientific">Acinetobacter haemolyticus ATCC 19194</name>
    <dbReference type="NCBI Taxonomy" id="707232"/>
    <lineage>
        <taxon>Bacteria</taxon>
        <taxon>Pseudomonadati</taxon>
        <taxon>Pseudomonadota</taxon>
        <taxon>Gammaproteobacteria</taxon>
        <taxon>Moraxellales</taxon>
        <taxon>Moraxellaceae</taxon>
        <taxon>Acinetobacter</taxon>
    </lineage>
</organism>
<name>D4XJY6_ACIHA</name>
<gene>
    <name evidence="1" type="ORF">HMP0015_0028</name>
</gene>
<dbReference type="GO" id="GO:0006313">
    <property type="term" value="P:DNA transposition"/>
    <property type="evidence" value="ECO:0007669"/>
    <property type="project" value="InterPro"/>
</dbReference>
<evidence type="ECO:0000313" key="1">
    <source>
        <dbReference type="EMBL" id="EFF84495.1"/>
    </source>
</evidence>
<dbReference type="InterPro" id="IPR051354">
    <property type="entry name" value="Transposase_27_IS1"/>
</dbReference>
<dbReference type="EMBL" id="ADMT01000018">
    <property type="protein sequence ID" value="EFF84495.1"/>
    <property type="molecule type" value="Genomic_DNA"/>
</dbReference>
<dbReference type="NCBIfam" id="NF033558">
    <property type="entry name" value="transpos_IS1"/>
    <property type="match status" value="1"/>
</dbReference>
<dbReference type="HOGENOM" id="CLU_1063510_0_0_6"/>
<dbReference type="GO" id="GO:0003677">
    <property type="term" value="F:DNA binding"/>
    <property type="evidence" value="ECO:0007669"/>
    <property type="project" value="InterPro"/>
</dbReference>